<dbReference type="InterPro" id="IPR034593">
    <property type="entry name" value="DgoD-like"/>
</dbReference>
<accession>A0A7V8FK18</accession>
<evidence type="ECO:0000256" key="3">
    <source>
        <dbReference type="ARBA" id="ARBA00022842"/>
    </source>
</evidence>
<dbReference type="CDD" id="cd03319">
    <property type="entry name" value="L-Ala-DL-Glu_epimerase"/>
    <property type="match status" value="1"/>
</dbReference>
<dbReference type="SUPFAM" id="SSF54826">
    <property type="entry name" value="Enolase N-terminal domain-like"/>
    <property type="match status" value="1"/>
</dbReference>
<evidence type="ECO:0000256" key="5">
    <source>
        <dbReference type="PIRSR" id="PIRSR634603-1"/>
    </source>
</evidence>
<dbReference type="EMBL" id="WNDS01000001">
    <property type="protein sequence ID" value="KAF1017447.1"/>
    <property type="molecule type" value="Genomic_DNA"/>
</dbReference>
<dbReference type="SFLD" id="SFLDG00180">
    <property type="entry name" value="muconate_cycloisomerase"/>
    <property type="match status" value="1"/>
</dbReference>
<comment type="caution">
    <text evidence="9">The sequence shown here is derived from an EMBL/GenBank/DDBJ whole genome shotgun (WGS) entry which is preliminary data.</text>
</comment>
<comment type="cofactor">
    <cofactor evidence="6 7">
        <name>Mg(2+)</name>
        <dbReference type="ChEBI" id="CHEBI:18420"/>
    </cofactor>
    <text evidence="6 7">Binds 1 Mg(2+) ion per subunit.</text>
</comment>
<feature type="active site" description="Proton acceptor; specific for (R)-substrate epimerization" evidence="5">
    <location>
        <position position="149"/>
    </location>
</feature>
<dbReference type="Gene3D" id="3.20.20.120">
    <property type="entry name" value="Enolase-like C-terminal domain"/>
    <property type="match status" value="1"/>
</dbReference>
<dbReference type="Pfam" id="PF02746">
    <property type="entry name" value="MR_MLE_N"/>
    <property type="match status" value="1"/>
</dbReference>
<dbReference type="Gene3D" id="3.30.390.10">
    <property type="entry name" value="Enolase-like, N-terminal domain"/>
    <property type="match status" value="1"/>
</dbReference>
<sequence length="332" mass="35797">MKLTLQIDTLQLLAPFRISGYVFETSPVLRVELEDGGHRGRGEASGVYYLDDAPAQMLATLEQLRPQIEAGLSRAELQQLLPRGGARNALDCALWDLEASRARQQAWQLAGLPQVRPLLTTWTLGADDPATMQSIAVGRYAPAKALKLKLSGDLDTDSERVRAVRRVRPDVWMGVDANQGCTVDVLDALIPVLMNNNVKLLEQPLKRGREADLAGFARPLPFAADESVQDAAEIDALAGLFDVINIKLDKAGGLTEGLAMVGKARALGMQVMVGNMIGSSWAMGPAYIVGQHCDVVDLDGPLVLSNDRVPGVRYDDGLVHCDSSVWGKGVHA</sequence>
<evidence type="ECO:0000259" key="8">
    <source>
        <dbReference type="SMART" id="SM00922"/>
    </source>
</evidence>
<dbReference type="SUPFAM" id="SSF51604">
    <property type="entry name" value="Enolase C-terminal domain-like"/>
    <property type="match status" value="1"/>
</dbReference>
<dbReference type="PANTHER" id="PTHR48080">
    <property type="entry name" value="D-GALACTONATE DEHYDRATASE-RELATED"/>
    <property type="match status" value="1"/>
</dbReference>
<keyword evidence="2 6" id="KW-0479">Metal-binding</keyword>
<feature type="domain" description="Mandelate racemase/muconate lactonizing enzyme C-terminal" evidence="8">
    <location>
        <begin position="129"/>
        <end position="223"/>
    </location>
</feature>
<evidence type="ECO:0000313" key="10">
    <source>
        <dbReference type="Proteomes" id="UP000487117"/>
    </source>
</evidence>
<dbReference type="AlphaFoldDB" id="A0A7V8FK18"/>
<protein>
    <recommendedName>
        <fullName evidence="7">Dipeptide epimerase</fullName>
        <ecNumber evidence="7">5.1.1.-</ecNumber>
    </recommendedName>
</protein>
<dbReference type="Pfam" id="PF13378">
    <property type="entry name" value="MR_MLE_C"/>
    <property type="match status" value="1"/>
</dbReference>
<dbReference type="InterPro" id="IPR036849">
    <property type="entry name" value="Enolase-like_C_sf"/>
</dbReference>
<comment type="similarity">
    <text evidence="1 7">Belongs to the mandelate racemase/muconate lactonizing enzyme family.</text>
</comment>
<feature type="binding site" evidence="6">
    <location>
        <position position="176"/>
    </location>
    <ligand>
        <name>Mg(2+)</name>
        <dbReference type="ChEBI" id="CHEBI:18420"/>
    </ligand>
</feature>
<evidence type="ECO:0000313" key="9">
    <source>
        <dbReference type="EMBL" id="KAF1017447.1"/>
    </source>
</evidence>
<reference evidence="10" key="1">
    <citation type="journal article" date="2020" name="MBio">
        <title>Horizontal gene transfer to a defensive symbiont with a reduced genome amongst a multipartite beetle microbiome.</title>
        <authorList>
            <person name="Waterworth S.C."/>
            <person name="Florez L.V."/>
            <person name="Rees E.R."/>
            <person name="Hertweck C."/>
            <person name="Kaltenpoth M."/>
            <person name="Kwan J.C."/>
        </authorList>
    </citation>
    <scope>NUCLEOTIDE SEQUENCE [LARGE SCALE GENOMIC DNA]</scope>
</reference>
<dbReference type="GO" id="GO:0046872">
    <property type="term" value="F:metal ion binding"/>
    <property type="evidence" value="ECO:0007669"/>
    <property type="project" value="UniProtKB-KW"/>
</dbReference>
<evidence type="ECO:0000256" key="6">
    <source>
        <dbReference type="PIRSR" id="PIRSR634603-3"/>
    </source>
</evidence>
<keyword evidence="3 6" id="KW-0460">Magnesium</keyword>
<proteinExistence type="inferred from homology"/>
<feature type="active site" description="Proton acceptor; specific for (S)-substrate epimerization" evidence="5">
    <location>
        <position position="247"/>
    </location>
</feature>
<dbReference type="Proteomes" id="UP000487117">
    <property type="component" value="Unassembled WGS sequence"/>
</dbReference>
<dbReference type="InterPro" id="IPR029065">
    <property type="entry name" value="Enolase_C-like"/>
</dbReference>
<evidence type="ECO:0000256" key="2">
    <source>
        <dbReference type="ARBA" id="ARBA00022723"/>
    </source>
</evidence>
<dbReference type="GO" id="GO:0016855">
    <property type="term" value="F:racemase and epimerase activity, acting on amino acids and derivatives"/>
    <property type="evidence" value="ECO:0007669"/>
    <property type="project" value="UniProtKB-UniRule"/>
</dbReference>
<evidence type="ECO:0000256" key="4">
    <source>
        <dbReference type="ARBA" id="ARBA00023235"/>
    </source>
</evidence>
<dbReference type="InterPro" id="IPR013342">
    <property type="entry name" value="Mandelate_racemase_C"/>
</dbReference>
<dbReference type="InterPro" id="IPR029017">
    <property type="entry name" value="Enolase-like_N"/>
</dbReference>
<name>A0A7V8FK18_STEMA</name>
<feature type="binding site" evidence="6">
    <location>
        <position position="202"/>
    </location>
    <ligand>
        <name>Mg(2+)</name>
        <dbReference type="ChEBI" id="CHEBI:18420"/>
    </ligand>
</feature>
<dbReference type="SMART" id="SM00922">
    <property type="entry name" value="MR_MLE"/>
    <property type="match status" value="1"/>
</dbReference>
<keyword evidence="4 7" id="KW-0413">Isomerase</keyword>
<evidence type="ECO:0000256" key="1">
    <source>
        <dbReference type="ARBA" id="ARBA00008031"/>
    </source>
</evidence>
<dbReference type="InterPro" id="IPR034603">
    <property type="entry name" value="Dipeptide_epimerase"/>
</dbReference>
<gene>
    <name evidence="9" type="primary">ycjG_2</name>
    <name evidence="9" type="ORF">GAK31_00712</name>
</gene>
<evidence type="ECO:0000256" key="7">
    <source>
        <dbReference type="RuleBase" id="RU366006"/>
    </source>
</evidence>
<feature type="binding site" evidence="6">
    <location>
        <position position="225"/>
    </location>
    <ligand>
        <name>Mg(2+)</name>
        <dbReference type="ChEBI" id="CHEBI:18420"/>
    </ligand>
</feature>
<dbReference type="PANTHER" id="PTHR48080:SF3">
    <property type="entry name" value="ENOLASE SUPERFAMILY MEMBER DDB_G0284701"/>
    <property type="match status" value="1"/>
</dbReference>
<dbReference type="SFLD" id="SFLDS00001">
    <property type="entry name" value="Enolase"/>
    <property type="match status" value="1"/>
</dbReference>
<organism evidence="9 10">
    <name type="scientific">Stenotrophomonas maltophilia</name>
    <name type="common">Pseudomonas maltophilia</name>
    <name type="synonym">Xanthomonas maltophilia</name>
    <dbReference type="NCBI Taxonomy" id="40324"/>
    <lineage>
        <taxon>Bacteria</taxon>
        <taxon>Pseudomonadati</taxon>
        <taxon>Pseudomonadota</taxon>
        <taxon>Gammaproteobacteria</taxon>
        <taxon>Lysobacterales</taxon>
        <taxon>Lysobacteraceae</taxon>
        <taxon>Stenotrophomonas</taxon>
        <taxon>Stenotrophomonas maltophilia group</taxon>
    </lineage>
</organism>
<dbReference type="InterPro" id="IPR013341">
    <property type="entry name" value="Mandelate_racemase_N_dom"/>
</dbReference>
<dbReference type="EC" id="5.1.1.-" evidence="7"/>